<keyword evidence="2" id="KW-0472">Membrane</keyword>
<accession>A0ABS5UU80</accession>
<gene>
    <name evidence="3" type="ORF">JS530_01580</name>
</gene>
<organism evidence="3 4">
    <name type="scientific">Bifidobacterium colobi</name>
    <dbReference type="NCBI Taxonomy" id="2809026"/>
    <lineage>
        <taxon>Bacteria</taxon>
        <taxon>Bacillati</taxon>
        <taxon>Actinomycetota</taxon>
        <taxon>Actinomycetes</taxon>
        <taxon>Bifidobacteriales</taxon>
        <taxon>Bifidobacteriaceae</taxon>
        <taxon>Bifidobacterium</taxon>
    </lineage>
</organism>
<name>A0ABS5UU80_9BIFI</name>
<evidence type="ECO:0000256" key="2">
    <source>
        <dbReference type="SAM" id="Phobius"/>
    </source>
</evidence>
<dbReference type="RefSeq" id="WP_214375466.1">
    <property type="nucleotide sequence ID" value="NZ_JAFEJU010000001.1"/>
</dbReference>
<evidence type="ECO:0000313" key="4">
    <source>
        <dbReference type="Proteomes" id="UP000711736"/>
    </source>
</evidence>
<keyword evidence="4" id="KW-1185">Reference proteome</keyword>
<dbReference type="Proteomes" id="UP000711736">
    <property type="component" value="Unassembled WGS sequence"/>
</dbReference>
<sequence length="121" mass="13401">MMAGKKDHSFNYWKMNYRGRFRRTKVMVPIAIVVCVALLVLGWASDELVKSVIWVVIIAAVTAWQYVFTKKKAAEEEAQEAAQAQAQAAAAQQQYAQPAQYPQSNVPGAPTTPQNFGNNAQ</sequence>
<feature type="transmembrane region" description="Helical" evidence="2">
    <location>
        <begin position="51"/>
        <end position="68"/>
    </location>
</feature>
<reference evidence="3 4" key="1">
    <citation type="journal article" date="2021" name="Environ. Microbiol.">
        <title>Genetic insights into the dark matter of the mammalian gut microbiota through targeted genome reconstruction.</title>
        <authorList>
            <person name="Lugli G.A."/>
            <person name="Alessandri G."/>
            <person name="Milani C."/>
            <person name="Viappiani A."/>
            <person name="Fontana F."/>
            <person name="Tarracchini C."/>
            <person name="Mancabelli L."/>
            <person name="Argentini C."/>
            <person name="Ruiz L."/>
            <person name="Margolles A."/>
            <person name="van Sinderen D."/>
            <person name="Turroni F."/>
            <person name="Ventura M."/>
        </authorList>
    </citation>
    <scope>NUCLEOTIDE SEQUENCE [LARGE SCALE GENOMIC DNA]</scope>
    <source>
        <strain evidence="3 4">LC6</strain>
    </source>
</reference>
<comment type="caution">
    <text evidence="3">The sequence shown here is derived from an EMBL/GenBank/DDBJ whole genome shotgun (WGS) entry which is preliminary data.</text>
</comment>
<feature type="region of interest" description="Disordered" evidence="1">
    <location>
        <begin position="94"/>
        <end position="121"/>
    </location>
</feature>
<dbReference type="EMBL" id="JAFEJU010000001">
    <property type="protein sequence ID" value="MBT1174214.1"/>
    <property type="molecule type" value="Genomic_DNA"/>
</dbReference>
<keyword evidence="2" id="KW-0812">Transmembrane</keyword>
<keyword evidence="2" id="KW-1133">Transmembrane helix</keyword>
<evidence type="ECO:0000256" key="1">
    <source>
        <dbReference type="SAM" id="MobiDB-lite"/>
    </source>
</evidence>
<proteinExistence type="predicted"/>
<protein>
    <submittedName>
        <fullName evidence="3">Uncharacterized protein</fullName>
    </submittedName>
</protein>
<evidence type="ECO:0000313" key="3">
    <source>
        <dbReference type="EMBL" id="MBT1174214.1"/>
    </source>
</evidence>
<feature type="compositionally biased region" description="Low complexity" evidence="1">
    <location>
        <begin position="94"/>
        <end position="103"/>
    </location>
</feature>
<feature type="compositionally biased region" description="Polar residues" evidence="1">
    <location>
        <begin position="111"/>
        <end position="121"/>
    </location>
</feature>
<feature type="transmembrane region" description="Helical" evidence="2">
    <location>
        <begin position="26"/>
        <end position="45"/>
    </location>
</feature>